<dbReference type="OrthoDB" id="5416097at2759"/>
<accession>A0A317V0B1</accession>
<dbReference type="RefSeq" id="XP_025461747.1">
    <property type="nucleotide sequence ID" value="XM_025608743.1"/>
</dbReference>
<organism evidence="3 4">
    <name type="scientific">Aspergillus sclerotioniger CBS 115572</name>
    <dbReference type="NCBI Taxonomy" id="1450535"/>
    <lineage>
        <taxon>Eukaryota</taxon>
        <taxon>Fungi</taxon>
        <taxon>Dikarya</taxon>
        <taxon>Ascomycota</taxon>
        <taxon>Pezizomycotina</taxon>
        <taxon>Eurotiomycetes</taxon>
        <taxon>Eurotiomycetidae</taxon>
        <taxon>Eurotiales</taxon>
        <taxon>Aspergillaceae</taxon>
        <taxon>Aspergillus</taxon>
        <taxon>Aspergillus subgen. Circumdati</taxon>
    </lineage>
</organism>
<reference evidence="3 4" key="1">
    <citation type="submission" date="2016-12" db="EMBL/GenBank/DDBJ databases">
        <title>The genomes of Aspergillus section Nigri reveals drivers in fungal speciation.</title>
        <authorList>
            <consortium name="DOE Joint Genome Institute"/>
            <person name="Vesth T.C."/>
            <person name="Nybo J."/>
            <person name="Theobald S."/>
            <person name="Brandl J."/>
            <person name="Frisvad J.C."/>
            <person name="Nielsen K.F."/>
            <person name="Lyhne E.K."/>
            <person name="Kogle M.E."/>
            <person name="Kuo A."/>
            <person name="Riley R."/>
            <person name="Clum A."/>
            <person name="Nolan M."/>
            <person name="Lipzen A."/>
            <person name="Salamov A."/>
            <person name="Henrissat B."/>
            <person name="Wiebenga A."/>
            <person name="De Vries R.P."/>
            <person name="Grigoriev I.V."/>
            <person name="Mortensen U.H."/>
            <person name="Andersen M.R."/>
            <person name="Baker S.E."/>
        </authorList>
    </citation>
    <scope>NUCLEOTIDE SEQUENCE [LARGE SCALE GENOMIC DNA]</scope>
    <source>
        <strain evidence="3 4">CBS 115572</strain>
    </source>
</reference>
<feature type="region of interest" description="Disordered" evidence="1">
    <location>
        <begin position="81"/>
        <end position="114"/>
    </location>
</feature>
<feature type="region of interest" description="Disordered" evidence="1">
    <location>
        <begin position="343"/>
        <end position="375"/>
    </location>
</feature>
<proteinExistence type="predicted"/>
<gene>
    <name evidence="3" type="ORF">BO94DRAFT_479377</name>
</gene>
<feature type="compositionally biased region" description="Acidic residues" evidence="1">
    <location>
        <begin position="343"/>
        <end position="364"/>
    </location>
</feature>
<sequence>MGPADELLDPRRRDLITRLSTIMEIEVIDSIGWACLWFADLSTLEELVTGFERGPLSVSSIISCSLSNTKERAKSIKACKRTAGSNEDLGEPSEDEETETEEPPTKKRRLASDLRKASKRAGKQTAEQALGHHNDTCILTGCTIPVEVAHIFPKSLGKNIEGLRDFWKCLQCFWTPQQVKAWKNRFLGSDGTETCSNLICMVNNAHKLWEKAAFALKPLSLSEDERQLEVQFFWLPKHKYRKQVPLTAVPDPFPRNLSSTNDQYKTVLFNNVTDTKLCSGDILTFKTGDPMGHPLPSMELLNMQWVLHRVLALSGAAYATDEELFPDPYMSFRRATAFGLYEEDSDWDSEMEVDEEEEGEEAEDSQGTPEGEAWE</sequence>
<protein>
    <recommendedName>
        <fullName evidence="2">HNH nuclease domain-containing protein</fullName>
    </recommendedName>
</protein>
<evidence type="ECO:0000259" key="2">
    <source>
        <dbReference type="Pfam" id="PF13391"/>
    </source>
</evidence>
<keyword evidence="4" id="KW-1185">Reference proteome</keyword>
<evidence type="ECO:0000313" key="3">
    <source>
        <dbReference type="EMBL" id="PWY66811.1"/>
    </source>
</evidence>
<feature type="compositionally biased region" description="Acidic residues" evidence="1">
    <location>
        <begin position="88"/>
        <end position="102"/>
    </location>
</feature>
<evidence type="ECO:0000256" key="1">
    <source>
        <dbReference type="SAM" id="MobiDB-lite"/>
    </source>
</evidence>
<dbReference type="Pfam" id="PF13391">
    <property type="entry name" value="HNH_2"/>
    <property type="match status" value="1"/>
</dbReference>
<dbReference type="EMBL" id="MSFK01000050">
    <property type="protein sequence ID" value="PWY66811.1"/>
    <property type="molecule type" value="Genomic_DNA"/>
</dbReference>
<dbReference type="Proteomes" id="UP000246702">
    <property type="component" value="Unassembled WGS sequence"/>
</dbReference>
<name>A0A317V0B1_9EURO</name>
<dbReference type="GeneID" id="37110886"/>
<comment type="caution">
    <text evidence="3">The sequence shown here is derived from an EMBL/GenBank/DDBJ whole genome shotgun (WGS) entry which is preliminary data.</text>
</comment>
<dbReference type="AlphaFoldDB" id="A0A317V0B1"/>
<evidence type="ECO:0000313" key="4">
    <source>
        <dbReference type="Proteomes" id="UP000246702"/>
    </source>
</evidence>
<feature type="domain" description="HNH nuclease" evidence="2">
    <location>
        <begin position="137"/>
        <end position="216"/>
    </location>
</feature>
<dbReference type="InterPro" id="IPR003615">
    <property type="entry name" value="HNH_nuc"/>
</dbReference>